<sequence>MKTMFAQAATFALSAVGALAIFVGVIDQPKVLYDIAAATPAVSHLA</sequence>
<gene>
    <name evidence="1" type="ORF">GCM10009115_29600</name>
</gene>
<evidence type="ECO:0000313" key="2">
    <source>
        <dbReference type="Proteomes" id="UP001500738"/>
    </source>
</evidence>
<organism evidence="1 2">
    <name type="scientific">Sphingopyxis soli</name>
    <dbReference type="NCBI Taxonomy" id="592051"/>
    <lineage>
        <taxon>Bacteria</taxon>
        <taxon>Pseudomonadati</taxon>
        <taxon>Pseudomonadota</taxon>
        <taxon>Alphaproteobacteria</taxon>
        <taxon>Sphingomonadales</taxon>
        <taxon>Sphingomonadaceae</taxon>
        <taxon>Sphingopyxis</taxon>
    </lineage>
</organism>
<dbReference type="RefSeq" id="WP_215350365.1">
    <property type="nucleotide sequence ID" value="NZ_BAAAFE010000009.1"/>
</dbReference>
<keyword evidence="2" id="KW-1185">Reference proteome</keyword>
<comment type="caution">
    <text evidence="1">The sequence shown here is derived from an EMBL/GenBank/DDBJ whole genome shotgun (WGS) entry which is preliminary data.</text>
</comment>
<reference evidence="1 2" key="1">
    <citation type="journal article" date="2019" name="Int. J. Syst. Evol. Microbiol.">
        <title>The Global Catalogue of Microorganisms (GCM) 10K type strain sequencing project: providing services to taxonomists for standard genome sequencing and annotation.</title>
        <authorList>
            <consortium name="The Broad Institute Genomics Platform"/>
            <consortium name="The Broad Institute Genome Sequencing Center for Infectious Disease"/>
            <person name="Wu L."/>
            <person name="Ma J."/>
        </authorList>
    </citation>
    <scope>NUCLEOTIDE SEQUENCE [LARGE SCALE GENOMIC DNA]</scope>
    <source>
        <strain evidence="1 2">JCM 15910</strain>
    </source>
</reference>
<accession>A0ABN1MB17</accession>
<dbReference type="Proteomes" id="UP001500738">
    <property type="component" value="Unassembled WGS sequence"/>
</dbReference>
<protein>
    <submittedName>
        <fullName evidence="1">Uncharacterized protein</fullName>
    </submittedName>
</protein>
<proteinExistence type="predicted"/>
<evidence type="ECO:0000313" key="1">
    <source>
        <dbReference type="EMBL" id="GAA0866501.1"/>
    </source>
</evidence>
<dbReference type="EMBL" id="BAAAFE010000009">
    <property type="protein sequence ID" value="GAA0866501.1"/>
    <property type="molecule type" value="Genomic_DNA"/>
</dbReference>
<name>A0ABN1MB17_9SPHN</name>